<sequence>MAAFGKSFSFSSGSAVTGGGQGSLTGGAPFGGFNQPNTGAASTPLFGATNEKRQRAGTLNESTFGGQPTAGTGGGGSLFGNTQANSANASGGGLFGNNQAANTGTNTATGGGSSFGNTQAANNTSATGGSLFGNTQAASMGTTGGGGLFGGSQTTCAGTGTGTGAFGGGSGLFGSKPLSQPTQTPSLFGQAPANTSSSGLFANQQQTQQQQQQQQQEHTQQQLSDIDELSKQLLLIKECWDPASPNFQFRHYFYNVVNPGQAHMYQCPPDQDPVLWQQAQSDNPDPSTLVPVVANGFEDLRKRVDSQSLQLQSYQDRSTEISNKLSSILQKHHSETVVRLAECRRRQADLSQRLLEFMKLLQLLRLRGQLLNPEEEIFRVRVEHLEKEMTHSGSLKQRLAELQDHTYRLQAASRRRRELLGRSGNGGVAEGYEVTDESQLESVMRMLSEKQRGLARMTQVVSLDTQSIESIESAIEERYVELQKQKEARERAQVSKSLVRPW</sequence>
<keyword evidence="2" id="KW-0813">Transport</keyword>
<comment type="caution">
    <text evidence="6">The sequence shown here is derived from an EMBL/GenBank/DDBJ whole genome shotgun (WGS) entry which is preliminary data.</text>
</comment>
<feature type="region of interest" description="Disordered" evidence="4">
    <location>
        <begin position="171"/>
        <end position="223"/>
    </location>
</feature>
<keyword evidence="3" id="KW-0539">Nucleus</keyword>
<dbReference type="GO" id="GO:0036228">
    <property type="term" value="P:protein localization to nuclear inner membrane"/>
    <property type="evidence" value="ECO:0007669"/>
    <property type="project" value="TreeGrafter"/>
</dbReference>
<protein>
    <recommendedName>
        <fullName evidence="5">Nucleoporin Nup54 alpha-helical domain-containing protein</fullName>
    </recommendedName>
</protein>
<dbReference type="InterPro" id="IPR025712">
    <property type="entry name" value="Nup54_alpha-helical_dom"/>
</dbReference>
<dbReference type="PANTHER" id="PTHR13000">
    <property type="entry name" value="NUCLEOPORIN P54"/>
    <property type="match status" value="1"/>
</dbReference>
<dbReference type="GO" id="GO:0017056">
    <property type="term" value="F:structural constituent of nuclear pore"/>
    <property type="evidence" value="ECO:0007669"/>
    <property type="project" value="TreeGrafter"/>
</dbReference>
<evidence type="ECO:0000259" key="5">
    <source>
        <dbReference type="Pfam" id="PF13874"/>
    </source>
</evidence>
<evidence type="ECO:0000256" key="2">
    <source>
        <dbReference type="ARBA" id="ARBA00022448"/>
    </source>
</evidence>
<comment type="subcellular location">
    <subcellularLocation>
        <location evidence="1">Nucleus</location>
    </subcellularLocation>
</comment>
<dbReference type="PANTHER" id="PTHR13000:SF0">
    <property type="entry name" value="NUCLEOPORIN P54"/>
    <property type="match status" value="1"/>
</dbReference>
<organism evidence="6 7">
    <name type="scientific">Coemansia spiralis</name>
    <dbReference type="NCBI Taxonomy" id="417178"/>
    <lineage>
        <taxon>Eukaryota</taxon>
        <taxon>Fungi</taxon>
        <taxon>Fungi incertae sedis</taxon>
        <taxon>Zoopagomycota</taxon>
        <taxon>Kickxellomycotina</taxon>
        <taxon>Kickxellomycetes</taxon>
        <taxon>Kickxellales</taxon>
        <taxon>Kickxellaceae</taxon>
        <taxon>Coemansia</taxon>
    </lineage>
</organism>
<proteinExistence type="predicted"/>
<name>A0A9W8KVQ7_9FUNG</name>
<dbReference type="Pfam" id="PF13634">
    <property type="entry name" value="Nucleoporin_FG"/>
    <property type="match status" value="1"/>
</dbReference>
<dbReference type="OrthoDB" id="6162375at2759"/>
<dbReference type="EMBL" id="JANBTW010000136">
    <property type="protein sequence ID" value="KAJ2669984.1"/>
    <property type="molecule type" value="Genomic_DNA"/>
</dbReference>
<dbReference type="GO" id="GO:0006607">
    <property type="term" value="P:NLS-bearing protein import into nucleus"/>
    <property type="evidence" value="ECO:0007669"/>
    <property type="project" value="TreeGrafter"/>
</dbReference>
<evidence type="ECO:0000256" key="4">
    <source>
        <dbReference type="SAM" id="MobiDB-lite"/>
    </source>
</evidence>
<dbReference type="Gene3D" id="1.20.5.490">
    <property type="entry name" value="Single helix bin"/>
    <property type="match status" value="1"/>
</dbReference>
<evidence type="ECO:0000313" key="7">
    <source>
        <dbReference type="Proteomes" id="UP001151518"/>
    </source>
</evidence>
<dbReference type="InterPro" id="IPR025574">
    <property type="entry name" value="Nucleoporin_FG_rpt"/>
</dbReference>
<feature type="compositionally biased region" description="Low complexity" evidence="4">
    <location>
        <begin position="204"/>
        <end position="222"/>
    </location>
</feature>
<evidence type="ECO:0000256" key="1">
    <source>
        <dbReference type="ARBA" id="ARBA00004123"/>
    </source>
</evidence>
<dbReference type="Proteomes" id="UP001151518">
    <property type="component" value="Unassembled WGS sequence"/>
</dbReference>
<evidence type="ECO:0000256" key="3">
    <source>
        <dbReference type="ARBA" id="ARBA00023242"/>
    </source>
</evidence>
<dbReference type="GO" id="GO:0044613">
    <property type="term" value="C:nuclear pore central transport channel"/>
    <property type="evidence" value="ECO:0007669"/>
    <property type="project" value="TreeGrafter"/>
</dbReference>
<dbReference type="InterPro" id="IPR024864">
    <property type="entry name" value="Nup54/Nup57/Nup44"/>
</dbReference>
<accession>A0A9W8KVQ7</accession>
<dbReference type="GO" id="GO:0006999">
    <property type="term" value="P:nuclear pore organization"/>
    <property type="evidence" value="ECO:0007669"/>
    <property type="project" value="TreeGrafter"/>
</dbReference>
<reference evidence="6" key="1">
    <citation type="submission" date="2022-07" db="EMBL/GenBank/DDBJ databases">
        <title>Phylogenomic reconstructions and comparative analyses of Kickxellomycotina fungi.</title>
        <authorList>
            <person name="Reynolds N.K."/>
            <person name="Stajich J.E."/>
            <person name="Barry K."/>
            <person name="Grigoriev I.V."/>
            <person name="Crous P."/>
            <person name="Smith M.E."/>
        </authorList>
    </citation>
    <scope>NUCLEOTIDE SEQUENCE</scope>
    <source>
        <strain evidence="6">NRRL 3115</strain>
    </source>
</reference>
<feature type="compositionally biased region" description="Polar residues" evidence="4">
    <location>
        <begin position="177"/>
        <end position="203"/>
    </location>
</feature>
<feature type="region of interest" description="Disordered" evidence="4">
    <location>
        <begin position="53"/>
        <end position="83"/>
    </location>
</feature>
<dbReference type="AlphaFoldDB" id="A0A9W8KVQ7"/>
<feature type="compositionally biased region" description="Low complexity" evidence="4">
    <location>
        <begin position="98"/>
        <end position="108"/>
    </location>
</feature>
<evidence type="ECO:0000313" key="6">
    <source>
        <dbReference type="EMBL" id="KAJ2669984.1"/>
    </source>
</evidence>
<feature type="domain" description="Nucleoporin Nup54 alpha-helical" evidence="5">
    <location>
        <begin position="268"/>
        <end position="403"/>
    </location>
</feature>
<feature type="region of interest" description="Disordered" evidence="4">
    <location>
        <begin position="98"/>
        <end position="122"/>
    </location>
</feature>
<gene>
    <name evidence="6" type="ORF">GGI25_005982</name>
</gene>
<dbReference type="Pfam" id="PF13874">
    <property type="entry name" value="Nup54"/>
    <property type="match status" value="1"/>
</dbReference>